<accession>A0ABQ4TMF4</accession>
<keyword evidence="1" id="KW-0812">Transmembrane</keyword>
<reference evidence="2" key="2">
    <citation type="submission" date="2021-08" db="EMBL/GenBank/DDBJ databases">
        <authorList>
            <person name="Tani A."/>
            <person name="Ola A."/>
            <person name="Ogura Y."/>
            <person name="Katsura K."/>
            <person name="Hayashi T."/>
        </authorList>
    </citation>
    <scope>NUCLEOTIDE SEQUENCE</scope>
    <source>
        <strain evidence="2">DSM 23674</strain>
    </source>
</reference>
<keyword evidence="1" id="KW-1133">Transmembrane helix</keyword>
<dbReference type="RefSeq" id="WP_238231405.1">
    <property type="nucleotide sequence ID" value="NZ_BPRA01000006.1"/>
</dbReference>
<dbReference type="Proteomes" id="UP001055101">
    <property type="component" value="Unassembled WGS sequence"/>
</dbReference>
<evidence type="ECO:0000313" key="2">
    <source>
        <dbReference type="EMBL" id="GJE55013.1"/>
    </source>
</evidence>
<gene>
    <name evidence="2" type="ORF">EKPJFOCH_1499</name>
</gene>
<evidence type="ECO:0000256" key="1">
    <source>
        <dbReference type="SAM" id="Phobius"/>
    </source>
</evidence>
<reference evidence="2" key="1">
    <citation type="journal article" date="2021" name="Front. Microbiol.">
        <title>Comprehensive Comparative Genomics and Phenotyping of Methylobacterium Species.</title>
        <authorList>
            <person name="Alessa O."/>
            <person name="Ogura Y."/>
            <person name="Fujitani Y."/>
            <person name="Takami H."/>
            <person name="Hayashi T."/>
            <person name="Sahin N."/>
            <person name="Tani A."/>
        </authorList>
    </citation>
    <scope>NUCLEOTIDE SEQUENCE</scope>
    <source>
        <strain evidence="2">DSM 23674</strain>
    </source>
</reference>
<comment type="caution">
    <text evidence="2">The sequence shown here is derived from an EMBL/GenBank/DDBJ whole genome shotgun (WGS) entry which is preliminary data.</text>
</comment>
<name>A0ABQ4TMF4_9HYPH</name>
<keyword evidence="3" id="KW-1185">Reference proteome</keyword>
<evidence type="ECO:0000313" key="3">
    <source>
        <dbReference type="Proteomes" id="UP001055101"/>
    </source>
</evidence>
<proteinExistence type="predicted"/>
<protein>
    <submittedName>
        <fullName evidence="2">Uncharacterized protein</fullName>
    </submittedName>
</protein>
<sequence length="46" mass="4778">MDETLTRAARAAEPSPALWTSLPLEFILSAVAILLAAGLKLAGVMP</sequence>
<feature type="transmembrane region" description="Helical" evidence="1">
    <location>
        <begin position="26"/>
        <end position="45"/>
    </location>
</feature>
<dbReference type="EMBL" id="BPRA01000006">
    <property type="protein sequence ID" value="GJE55013.1"/>
    <property type="molecule type" value="Genomic_DNA"/>
</dbReference>
<organism evidence="2 3">
    <name type="scientific">Methylobacterium thuringiense</name>
    <dbReference type="NCBI Taxonomy" id="1003091"/>
    <lineage>
        <taxon>Bacteria</taxon>
        <taxon>Pseudomonadati</taxon>
        <taxon>Pseudomonadota</taxon>
        <taxon>Alphaproteobacteria</taxon>
        <taxon>Hyphomicrobiales</taxon>
        <taxon>Methylobacteriaceae</taxon>
        <taxon>Methylobacterium</taxon>
    </lineage>
</organism>
<keyword evidence="1" id="KW-0472">Membrane</keyword>